<dbReference type="PANTHER" id="PTHR43356:SF2">
    <property type="entry name" value="PHOSPHATE ACETYLTRANSFERASE"/>
    <property type="match status" value="1"/>
</dbReference>
<keyword evidence="2 4" id="KW-0808">Transferase</keyword>
<evidence type="ECO:0000256" key="1">
    <source>
        <dbReference type="ARBA" id="ARBA00005656"/>
    </source>
</evidence>
<dbReference type="OrthoDB" id="9774179at2"/>
<dbReference type="EC" id="2.3.1.19" evidence="4"/>
<dbReference type="GO" id="GO:0050182">
    <property type="term" value="F:phosphate butyryltransferase activity"/>
    <property type="evidence" value="ECO:0007669"/>
    <property type="project" value="UniProtKB-EC"/>
</dbReference>
<keyword evidence="3 4" id="KW-0012">Acyltransferase</keyword>
<comment type="similarity">
    <text evidence="1">Belongs to the phosphate acetyltransferase and butyryltransferase family.</text>
</comment>
<accession>A0A090S2W1</accession>
<evidence type="ECO:0000256" key="3">
    <source>
        <dbReference type="ARBA" id="ARBA00023315"/>
    </source>
</evidence>
<comment type="caution">
    <text evidence="4">The sequence shown here is derived from an EMBL/GenBank/DDBJ whole genome shotgun (WGS) entry which is preliminary data.</text>
</comment>
<evidence type="ECO:0000313" key="4">
    <source>
        <dbReference type="EMBL" id="GAL21891.1"/>
    </source>
</evidence>
<dbReference type="PANTHER" id="PTHR43356">
    <property type="entry name" value="PHOSPHATE ACETYLTRANSFERASE"/>
    <property type="match status" value="1"/>
</dbReference>
<evidence type="ECO:0000313" key="5">
    <source>
        <dbReference type="Proteomes" id="UP000029228"/>
    </source>
</evidence>
<proteinExistence type="inferred from homology"/>
<name>A0A090S2W1_9VIBR</name>
<sequence length="311" mass="32652">MYNKDFFIQQAKKFGKKQRMVVAAAHDDATLDAANNAFQEGMADVILVGERALINEAAAKANVDLANFDIIEADGLEAIATAAVSAIAEGKGDLLMKGLIDTSVLLKEVLKKEHGLRTGNVLSHAGVLFKEGGDSFHVFTDAAMNIMPTLEQKAGIIKNAVSLAHSVGIEEPKVANLCAKEKPYDKMPATMDAAELQKMNQNGEIEGCIVSGPISLDIAVSQYAANLKGYESPVAGNADILMVPNIEVGNVFAKALQYMAGFSMAGVLLGARIPVVLVSRADGEAEKTVSIALACSVAAMSQQKEAADASA</sequence>
<dbReference type="EMBL" id="BBMR01000010">
    <property type="protein sequence ID" value="GAL21891.1"/>
    <property type="molecule type" value="Genomic_DNA"/>
</dbReference>
<dbReference type="Proteomes" id="UP000029228">
    <property type="component" value="Unassembled WGS sequence"/>
</dbReference>
<organism evidence="4 5">
    <name type="scientific">Vibrio maritimus</name>
    <dbReference type="NCBI Taxonomy" id="990268"/>
    <lineage>
        <taxon>Bacteria</taxon>
        <taxon>Pseudomonadati</taxon>
        <taxon>Pseudomonadota</taxon>
        <taxon>Gammaproteobacteria</taxon>
        <taxon>Vibrionales</taxon>
        <taxon>Vibrionaceae</taxon>
        <taxon>Vibrio</taxon>
    </lineage>
</organism>
<dbReference type="PIRSF" id="PIRSF000428">
    <property type="entry name" value="P_Ac_trans"/>
    <property type="match status" value="1"/>
</dbReference>
<dbReference type="Pfam" id="PF01515">
    <property type="entry name" value="PTA_PTB"/>
    <property type="match status" value="2"/>
</dbReference>
<protein>
    <submittedName>
        <fullName evidence="4">Phosphotransbutyrylase</fullName>
        <ecNumber evidence="4">2.3.1.19</ecNumber>
    </submittedName>
</protein>
<dbReference type="NCBIfam" id="NF006045">
    <property type="entry name" value="PRK08190.1"/>
    <property type="match status" value="1"/>
</dbReference>
<dbReference type="AlphaFoldDB" id="A0A090S2W1"/>
<keyword evidence="5" id="KW-1185">Reference proteome</keyword>
<dbReference type="InterPro" id="IPR002505">
    <property type="entry name" value="PTA_PTB"/>
</dbReference>
<reference evidence="4 5" key="1">
    <citation type="submission" date="2014-09" db="EMBL/GenBank/DDBJ databases">
        <title>Vibrio maritimus JCM 19235. (C45) whole genome shotgun sequence.</title>
        <authorList>
            <person name="Sawabe T."/>
            <person name="Meirelles P."/>
            <person name="Nakanishi M."/>
            <person name="Sayaka M."/>
            <person name="Hattori M."/>
            <person name="Ohkuma M."/>
        </authorList>
    </citation>
    <scope>NUCLEOTIDE SEQUENCE [LARGE SCALE GENOMIC DNA]</scope>
    <source>
        <strain evidence="5">JCM19235</strain>
    </source>
</reference>
<gene>
    <name evidence="4" type="ORF">JCM19235_1717</name>
</gene>
<dbReference type="InterPro" id="IPR050500">
    <property type="entry name" value="Phos_Acetyltrans/Butyryltrans"/>
</dbReference>
<dbReference type="InterPro" id="IPR012147">
    <property type="entry name" value="P_Ac_Bu_trans"/>
</dbReference>
<dbReference type="Gene3D" id="3.40.718.10">
    <property type="entry name" value="Isopropylmalate Dehydrogenase"/>
    <property type="match status" value="1"/>
</dbReference>
<dbReference type="STRING" id="990268.JCM19235_1717"/>
<dbReference type="SUPFAM" id="SSF53659">
    <property type="entry name" value="Isocitrate/Isopropylmalate dehydrogenase-like"/>
    <property type="match status" value="1"/>
</dbReference>
<evidence type="ECO:0000256" key="2">
    <source>
        <dbReference type="ARBA" id="ARBA00022679"/>
    </source>
</evidence>
<dbReference type="RefSeq" id="WP_042476694.1">
    <property type="nucleotide sequence ID" value="NZ_CP090438.1"/>
</dbReference>